<evidence type="ECO:0000256" key="1">
    <source>
        <dbReference type="ARBA" id="ARBA00004430"/>
    </source>
</evidence>
<dbReference type="InterPro" id="IPR042219">
    <property type="entry name" value="AAA_lid_11_sf"/>
</dbReference>
<dbReference type="GO" id="GO:0008569">
    <property type="term" value="F:minus-end-directed microtubule motor activity"/>
    <property type="evidence" value="ECO:0007669"/>
    <property type="project" value="InterPro"/>
</dbReference>
<reference evidence="16 17" key="1">
    <citation type="submission" date="2023-03" db="EMBL/GenBank/DDBJ databases">
        <title>High recombination rates correlate with genetic variation in Cardiocondyla obscurior ants.</title>
        <authorList>
            <person name="Errbii M."/>
        </authorList>
    </citation>
    <scope>NUCLEOTIDE SEQUENCE [LARGE SCALE GENOMIC DNA]</scope>
    <source>
        <strain evidence="16">Alpha-2009</strain>
        <tissue evidence="16">Whole body</tissue>
    </source>
</reference>
<dbReference type="InterPro" id="IPR026983">
    <property type="entry name" value="DHC"/>
</dbReference>
<dbReference type="Gene3D" id="1.10.8.720">
    <property type="entry name" value="Region D6 of dynein motor"/>
    <property type="match status" value="1"/>
</dbReference>
<dbReference type="Pfam" id="PF03028">
    <property type="entry name" value="Dynein_heavy"/>
    <property type="match status" value="1"/>
</dbReference>
<dbReference type="AlphaFoldDB" id="A0AAW2FQD2"/>
<feature type="domain" description="Dynein heavy chain C-terminal" evidence="15">
    <location>
        <begin position="547"/>
        <end position="848"/>
    </location>
</feature>
<dbReference type="PANTHER" id="PTHR22878:SF71">
    <property type="entry name" value="DYNEIN, AXONEMAL, HEAVY CHAIN 3"/>
    <property type="match status" value="1"/>
</dbReference>
<keyword evidence="12" id="KW-0966">Cell projection</keyword>
<comment type="caution">
    <text evidence="16">The sequence shown here is derived from an EMBL/GenBank/DDBJ whole genome shotgun (WGS) entry which is preliminary data.</text>
</comment>
<gene>
    <name evidence="16" type="ORF">PUN28_009906</name>
</gene>
<keyword evidence="6" id="KW-0067">ATP-binding</keyword>
<keyword evidence="3" id="KW-0963">Cytoplasm</keyword>
<dbReference type="FunFam" id="1.10.8.1220:FF:000001">
    <property type="entry name" value="Dynein axonemal heavy chain 5"/>
    <property type="match status" value="1"/>
</dbReference>
<keyword evidence="7" id="KW-0243">Dynein</keyword>
<keyword evidence="5" id="KW-0547">Nucleotide-binding</keyword>
<evidence type="ECO:0000256" key="9">
    <source>
        <dbReference type="ARBA" id="ARBA00023069"/>
    </source>
</evidence>
<evidence type="ECO:0000256" key="7">
    <source>
        <dbReference type="ARBA" id="ARBA00023017"/>
    </source>
</evidence>
<evidence type="ECO:0000256" key="4">
    <source>
        <dbReference type="ARBA" id="ARBA00022701"/>
    </source>
</evidence>
<dbReference type="GO" id="GO:0005524">
    <property type="term" value="F:ATP binding"/>
    <property type="evidence" value="ECO:0007669"/>
    <property type="project" value="UniProtKB-KW"/>
</dbReference>
<evidence type="ECO:0000256" key="6">
    <source>
        <dbReference type="ARBA" id="ARBA00022840"/>
    </source>
</evidence>
<evidence type="ECO:0000256" key="2">
    <source>
        <dbReference type="ARBA" id="ARBA00008887"/>
    </source>
</evidence>
<keyword evidence="8" id="KW-0175">Coiled coil</keyword>
<dbReference type="Gene3D" id="1.10.8.1220">
    <property type="match status" value="1"/>
</dbReference>
<dbReference type="InterPro" id="IPR004273">
    <property type="entry name" value="Dynein_heavy_D6_P-loop"/>
</dbReference>
<keyword evidence="17" id="KW-1185">Reference proteome</keyword>
<evidence type="ECO:0000313" key="16">
    <source>
        <dbReference type="EMBL" id="KAL0116581.1"/>
    </source>
</evidence>
<dbReference type="Gene3D" id="1.20.1270.280">
    <property type="match status" value="1"/>
</dbReference>
<dbReference type="GO" id="GO:0005930">
    <property type="term" value="C:axoneme"/>
    <property type="evidence" value="ECO:0007669"/>
    <property type="project" value="UniProtKB-SubCell"/>
</dbReference>
<dbReference type="Gene3D" id="3.40.50.300">
    <property type="entry name" value="P-loop containing nucleotide triphosphate hydrolases"/>
    <property type="match status" value="1"/>
</dbReference>
<dbReference type="Pfam" id="PF18199">
    <property type="entry name" value="Dynein_C"/>
    <property type="match status" value="1"/>
</dbReference>
<keyword evidence="9" id="KW-0969">Cilium</keyword>
<evidence type="ECO:0000256" key="3">
    <source>
        <dbReference type="ARBA" id="ARBA00022490"/>
    </source>
</evidence>
<dbReference type="Gene3D" id="3.10.490.20">
    <property type="match status" value="1"/>
</dbReference>
<dbReference type="FunFam" id="3.10.490.20:FF:000001">
    <property type="entry name" value="dynein heavy chain 7, axonemal"/>
    <property type="match status" value="1"/>
</dbReference>
<keyword evidence="10" id="KW-0505">Motor protein</keyword>
<evidence type="ECO:0000259" key="14">
    <source>
        <dbReference type="Pfam" id="PF18198"/>
    </source>
</evidence>
<comment type="subcellular location">
    <subcellularLocation>
        <location evidence="1">Cytoplasm</location>
        <location evidence="1">Cytoskeleton</location>
        <location evidence="1">Cilium axoneme</location>
    </subcellularLocation>
</comment>
<dbReference type="Pfam" id="PF18198">
    <property type="entry name" value="AAA_lid_11"/>
    <property type="match status" value="1"/>
</dbReference>
<evidence type="ECO:0000259" key="13">
    <source>
        <dbReference type="Pfam" id="PF03028"/>
    </source>
</evidence>
<evidence type="ECO:0000256" key="8">
    <source>
        <dbReference type="ARBA" id="ARBA00023054"/>
    </source>
</evidence>
<dbReference type="InterPro" id="IPR041658">
    <property type="entry name" value="AAA_lid_11"/>
</dbReference>
<dbReference type="GO" id="GO:0030286">
    <property type="term" value="C:dynein complex"/>
    <property type="evidence" value="ECO:0007669"/>
    <property type="project" value="UniProtKB-KW"/>
</dbReference>
<evidence type="ECO:0000256" key="5">
    <source>
        <dbReference type="ARBA" id="ARBA00022741"/>
    </source>
</evidence>
<evidence type="ECO:0000313" key="17">
    <source>
        <dbReference type="Proteomes" id="UP001430953"/>
    </source>
</evidence>
<evidence type="ECO:0000256" key="12">
    <source>
        <dbReference type="ARBA" id="ARBA00023273"/>
    </source>
</evidence>
<evidence type="ECO:0000256" key="11">
    <source>
        <dbReference type="ARBA" id="ARBA00023212"/>
    </source>
</evidence>
<dbReference type="EMBL" id="JADYXP020000009">
    <property type="protein sequence ID" value="KAL0116581.1"/>
    <property type="molecule type" value="Genomic_DNA"/>
</dbReference>
<evidence type="ECO:0000256" key="10">
    <source>
        <dbReference type="ARBA" id="ARBA00023175"/>
    </source>
</evidence>
<dbReference type="PANTHER" id="PTHR22878">
    <property type="entry name" value="DYNEIN HEAVY CHAIN 6, AXONEMAL-LIKE-RELATED"/>
    <property type="match status" value="1"/>
</dbReference>
<dbReference type="InterPro" id="IPR027417">
    <property type="entry name" value="P-loop_NTPase"/>
</dbReference>
<dbReference type="InterPro" id="IPR043160">
    <property type="entry name" value="Dynein_C_barrel"/>
</dbReference>
<name>A0AAW2FQD2_9HYME</name>
<dbReference type="FunFam" id="1.20.1270.280:FF:000001">
    <property type="entry name" value="dynein heavy chain 7, axonemal"/>
    <property type="match status" value="1"/>
</dbReference>
<proteinExistence type="inferred from homology"/>
<dbReference type="Proteomes" id="UP001430953">
    <property type="component" value="Unassembled WGS sequence"/>
</dbReference>
<feature type="domain" description="Dynein heavy chain region D6 P-loop" evidence="13">
    <location>
        <begin position="251"/>
        <end position="366"/>
    </location>
</feature>
<protein>
    <recommendedName>
        <fullName evidence="18">Dynein heavy chain</fullName>
    </recommendedName>
</protein>
<evidence type="ECO:0008006" key="18">
    <source>
        <dbReference type="Google" id="ProtNLM"/>
    </source>
</evidence>
<sequence length="852" mass="97783">MLSEDIQAKQEIAVKTSAEIDKARNGYKPVSKHGAILFFCISELANIDPMYQYSLPWFLHLYVMAIANSEQSTNLNTRMESLNSYFTASIYRNVCRSLFEKDKLIFSLVLCTGLLRAAQKLKEELWVFLLTGGVAFDNPYANPDSSWLSVKSWSEIVRASLLPGLEKLKESFEVNVSQWKEYYDLPNPQEHPFPPPFEHEGETLRKLVILRCVRTDKLVAAVQAFIIHQIGTSFVEPPPFDLQSSYDDSSNVTPLIFVLSPGSDPMAGLIKFAEDRGISKKNLMTISLGQGQGPIATGMIERGIRNGEWVILQNCHLAVSWMKELDRICDEIIVPENTHREFRLWLTSYPSTDFPVSILQNGVKMTNEPPKGLKNNLLRSYLNDPISDPKFFRECTKIVEWRRLLFSLCFFHAVVQERRNFGPLGWNIPYEFNESDLRICILQLQLFLNDYDEVPFDALVYLAGECNYGGRVTDDKDRRLLNSLLKNFYNPEVITNIKYSFSPSGIYYMPEDTDYEECLNYIRRLPISQMPEVFGLHENADIAKDNREAMQLLAGALLTQPQISGIGVEKDTDKVVFALVDEILSKMRPPFDIEYVSNKYPVLYVNSMNTVLRQELVKFNELTEVIKETLDNVRKAIKGLVLMSPELEDVYLNLSIGKVPLAWDRKSYPSLKPLGSYVNDLVARLQFLQDWIDHDAPNVFWISGFFFTQSFLTAVLQNYARKHKIPIDWLDFEFEITSFESNVSTTPSFGVYIHGLFLEGARWNRDTKLLDESKPKIMFDLLPIIWIKPGERSKFNIRDVYYCPVYKTSVRRGVLATTGHSSNFILYILIPTDLDESHWINRGVAALCQSDD</sequence>
<keyword evidence="4" id="KW-0493">Microtubule</keyword>
<dbReference type="FunFam" id="1.10.8.720:FF:000001">
    <property type="entry name" value="dynein heavy chain 7, axonemal"/>
    <property type="match status" value="1"/>
</dbReference>
<dbReference type="GO" id="GO:0005874">
    <property type="term" value="C:microtubule"/>
    <property type="evidence" value="ECO:0007669"/>
    <property type="project" value="UniProtKB-KW"/>
</dbReference>
<evidence type="ECO:0000259" key="15">
    <source>
        <dbReference type="Pfam" id="PF18199"/>
    </source>
</evidence>
<accession>A0AAW2FQD2</accession>
<dbReference type="InterPro" id="IPR041228">
    <property type="entry name" value="Dynein_C"/>
</dbReference>
<organism evidence="16 17">
    <name type="scientific">Cardiocondyla obscurior</name>
    <dbReference type="NCBI Taxonomy" id="286306"/>
    <lineage>
        <taxon>Eukaryota</taxon>
        <taxon>Metazoa</taxon>
        <taxon>Ecdysozoa</taxon>
        <taxon>Arthropoda</taxon>
        <taxon>Hexapoda</taxon>
        <taxon>Insecta</taxon>
        <taxon>Pterygota</taxon>
        <taxon>Neoptera</taxon>
        <taxon>Endopterygota</taxon>
        <taxon>Hymenoptera</taxon>
        <taxon>Apocrita</taxon>
        <taxon>Aculeata</taxon>
        <taxon>Formicoidea</taxon>
        <taxon>Formicidae</taxon>
        <taxon>Myrmicinae</taxon>
        <taxon>Cardiocondyla</taxon>
    </lineage>
</organism>
<dbReference type="GO" id="GO:0007018">
    <property type="term" value="P:microtubule-based movement"/>
    <property type="evidence" value="ECO:0007669"/>
    <property type="project" value="InterPro"/>
</dbReference>
<comment type="similarity">
    <text evidence="2">Belongs to the dynein heavy chain family.</text>
</comment>
<keyword evidence="11" id="KW-0206">Cytoskeleton</keyword>
<dbReference type="GO" id="GO:0045505">
    <property type="term" value="F:dynein intermediate chain binding"/>
    <property type="evidence" value="ECO:0007669"/>
    <property type="project" value="InterPro"/>
</dbReference>
<feature type="domain" description="Dynein heavy chain AAA lid" evidence="14">
    <location>
        <begin position="401"/>
        <end position="540"/>
    </location>
</feature>
<dbReference type="FunFam" id="3.40.50.300:FF:000362">
    <property type="entry name" value="Dynein, axonemal, heavy chain 6"/>
    <property type="match status" value="1"/>
</dbReference>
<dbReference type="GO" id="GO:0051959">
    <property type="term" value="F:dynein light intermediate chain binding"/>
    <property type="evidence" value="ECO:0007669"/>
    <property type="project" value="InterPro"/>
</dbReference>